<organism evidence="2">
    <name type="scientific">Brugia timori</name>
    <dbReference type="NCBI Taxonomy" id="42155"/>
    <lineage>
        <taxon>Eukaryota</taxon>
        <taxon>Metazoa</taxon>
        <taxon>Ecdysozoa</taxon>
        <taxon>Nematoda</taxon>
        <taxon>Chromadorea</taxon>
        <taxon>Rhabditida</taxon>
        <taxon>Spirurina</taxon>
        <taxon>Spiruromorpha</taxon>
        <taxon>Filarioidea</taxon>
        <taxon>Onchocercidae</taxon>
        <taxon>Brugia</taxon>
    </lineage>
</organism>
<reference evidence="2" key="1">
    <citation type="submission" date="2017-02" db="UniProtKB">
        <authorList>
            <consortium name="WormBaseParasite"/>
        </authorList>
    </citation>
    <scope>IDENTIFICATION</scope>
</reference>
<proteinExistence type="predicted"/>
<evidence type="ECO:0000313" key="2">
    <source>
        <dbReference type="WBParaSite" id="BTMF_0000072001-mRNA-1"/>
    </source>
</evidence>
<dbReference type="WBParaSite" id="BTMF_0000072001-mRNA-1">
    <property type="protein sequence ID" value="BTMF_0000072001-mRNA-1"/>
    <property type="gene ID" value="BTMF_0000072001"/>
</dbReference>
<keyword evidence="1" id="KW-0732">Signal</keyword>
<dbReference type="AlphaFoldDB" id="A0A0R3Q358"/>
<sequence length="144" mass="16413">LFCSFPVCSLQCCFAAFPLLFSPPFFLHLLHSLSFFLSLPPFFHHHCSLSHYPRLCSLSLSPLFSHPVVTLKMSYELNLHLFSHSLWNLYSECDFHEHILHLACCRAISCPESRVRGRNRVRSRLRSLSTSKGMAPVASACSVM</sequence>
<name>A0A0R3Q358_9BILA</name>
<protein>
    <submittedName>
        <fullName evidence="2">Secreted protein</fullName>
    </submittedName>
</protein>
<accession>A0A0R3Q358</accession>
<evidence type="ECO:0000256" key="1">
    <source>
        <dbReference type="SAM" id="SignalP"/>
    </source>
</evidence>
<feature type="chain" id="PRO_5012588106" evidence="1">
    <location>
        <begin position="16"/>
        <end position="144"/>
    </location>
</feature>
<feature type="signal peptide" evidence="1">
    <location>
        <begin position="1"/>
        <end position="15"/>
    </location>
</feature>